<dbReference type="Proteomes" id="UP000590412">
    <property type="component" value="Unassembled WGS sequence"/>
</dbReference>
<dbReference type="OrthoDB" id="10449647at2759"/>
<gene>
    <name evidence="2" type="ORF">FOB60_000283</name>
</gene>
<protein>
    <submittedName>
        <fullName evidence="2">Uncharacterized protein</fullName>
    </submittedName>
</protein>
<evidence type="ECO:0000313" key="3">
    <source>
        <dbReference type="Proteomes" id="UP000590412"/>
    </source>
</evidence>
<comment type="caution">
    <text evidence="2">The sequence shown here is derived from an EMBL/GenBank/DDBJ whole genome shotgun (WGS) entry which is preliminary data.</text>
</comment>
<evidence type="ECO:0000256" key="1">
    <source>
        <dbReference type="SAM" id="SignalP"/>
    </source>
</evidence>
<proteinExistence type="predicted"/>
<organism evidence="2 3">
    <name type="scientific">Candida parapsilosis</name>
    <name type="common">Yeast</name>
    <dbReference type="NCBI Taxonomy" id="5480"/>
    <lineage>
        <taxon>Eukaryota</taxon>
        <taxon>Fungi</taxon>
        <taxon>Dikarya</taxon>
        <taxon>Ascomycota</taxon>
        <taxon>Saccharomycotina</taxon>
        <taxon>Pichiomycetes</taxon>
        <taxon>Debaryomycetaceae</taxon>
        <taxon>Candida/Lodderomyces clade</taxon>
        <taxon>Candida</taxon>
    </lineage>
</organism>
<feature type="signal peptide" evidence="1">
    <location>
        <begin position="1"/>
        <end position="18"/>
    </location>
</feature>
<sequence>MKFTTLATIASVFAVATAAPTPTTVGSFPTATVTVAAHSISPVFTGLSTIQGDVDAIIQDVQTITPLIIGDSSIPAEVVELVTALGKSAQDIAEIVGTVSGDLNSIIGAAAAA</sequence>
<feature type="chain" id="PRO_5044694723" evidence="1">
    <location>
        <begin position="19"/>
        <end position="113"/>
    </location>
</feature>
<reference evidence="2" key="1">
    <citation type="submission" date="2020-03" db="EMBL/GenBank/DDBJ databases">
        <title>FDA dAtabase for Regulatory Grade micrObial Sequences (FDA-ARGOS): Supporting development and validation of Infectious Disease Dx tests.</title>
        <authorList>
            <person name="Campos J."/>
            <person name="Goldberg B."/>
            <person name="Tallon L."/>
            <person name="Sadzewicz L."/>
            <person name="Vavikolanu K."/>
            <person name="Mehta A."/>
            <person name="Aluvathingal J."/>
            <person name="Nadendla S."/>
            <person name="Nandy P."/>
            <person name="Geyer C."/>
            <person name="Yan Y."/>
            <person name="Sichtig H."/>
        </authorList>
    </citation>
    <scope>NUCLEOTIDE SEQUENCE [LARGE SCALE GENOMIC DNA]</scope>
    <source>
        <strain evidence="2">FDAARGOS_652</strain>
    </source>
</reference>
<accession>A0A8X7TE26</accession>
<evidence type="ECO:0000313" key="2">
    <source>
        <dbReference type="EMBL" id="KAF6058701.1"/>
    </source>
</evidence>
<dbReference type="AlphaFoldDB" id="A0A8X7TE26"/>
<name>A0A8X7TE26_CANPA</name>
<keyword evidence="1" id="KW-0732">Signal</keyword>
<dbReference type="EMBL" id="JABWAB010000001">
    <property type="protein sequence ID" value="KAF6058701.1"/>
    <property type="molecule type" value="Genomic_DNA"/>
</dbReference>